<dbReference type="EMBL" id="MU853409">
    <property type="protein sequence ID" value="KAK4134415.1"/>
    <property type="molecule type" value="Genomic_DNA"/>
</dbReference>
<keyword evidence="3" id="KW-1185">Reference proteome</keyword>
<accession>A0AAN6UKS4</accession>
<feature type="compositionally biased region" description="Polar residues" evidence="1">
    <location>
        <begin position="179"/>
        <end position="191"/>
    </location>
</feature>
<evidence type="ECO:0000313" key="3">
    <source>
        <dbReference type="Proteomes" id="UP001304895"/>
    </source>
</evidence>
<dbReference type="Proteomes" id="UP001304895">
    <property type="component" value="Unassembled WGS sequence"/>
</dbReference>
<comment type="caution">
    <text evidence="2">The sequence shown here is derived from an EMBL/GenBank/DDBJ whole genome shotgun (WGS) entry which is preliminary data.</text>
</comment>
<protein>
    <submittedName>
        <fullName evidence="2">Uncharacterized protein</fullName>
    </submittedName>
</protein>
<dbReference type="AlphaFoldDB" id="A0AAN6UKS4"/>
<reference evidence="2" key="1">
    <citation type="journal article" date="2023" name="Mol. Phylogenet. Evol.">
        <title>Genome-scale phylogeny and comparative genomics of the fungal order Sordariales.</title>
        <authorList>
            <person name="Hensen N."/>
            <person name="Bonometti L."/>
            <person name="Westerberg I."/>
            <person name="Brannstrom I.O."/>
            <person name="Guillou S."/>
            <person name="Cros-Aarteil S."/>
            <person name="Calhoun S."/>
            <person name="Haridas S."/>
            <person name="Kuo A."/>
            <person name="Mondo S."/>
            <person name="Pangilinan J."/>
            <person name="Riley R."/>
            <person name="LaButti K."/>
            <person name="Andreopoulos B."/>
            <person name="Lipzen A."/>
            <person name="Chen C."/>
            <person name="Yan M."/>
            <person name="Daum C."/>
            <person name="Ng V."/>
            <person name="Clum A."/>
            <person name="Steindorff A."/>
            <person name="Ohm R.A."/>
            <person name="Martin F."/>
            <person name="Silar P."/>
            <person name="Natvig D.O."/>
            <person name="Lalanne C."/>
            <person name="Gautier V."/>
            <person name="Ament-Velasquez S.L."/>
            <person name="Kruys A."/>
            <person name="Hutchinson M.I."/>
            <person name="Powell A.J."/>
            <person name="Barry K."/>
            <person name="Miller A.N."/>
            <person name="Grigoriev I.V."/>
            <person name="Debuchy R."/>
            <person name="Gladieux P."/>
            <person name="Hiltunen Thoren M."/>
            <person name="Johannesson H."/>
        </authorList>
    </citation>
    <scope>NUCLEOTIDE SEQUENCE</scope>
    <source>
        <strain evidence="2">CBS 123565</strain>
    </source>
</reference>
<gene>
    <name evidence="2" type="ORF">BT67DRAFT_318223</name>
</gene>
<proteinExistence type="predicted"/>
<organism evidence="2 3">
    <name type="scientific">Trichocladium antarcticum</name>
    <dbReference type="NCBI Taxonomy" id="1450529"/>
    <lineage>
        <taxon>Eukaryota</taxon>
        <taxon>Fungi</taxon>
        <taxon>Dikarya</taxon>
        <taxon>Ascomycota</taxon>
        <taxon>Pezizomycotina</taxon>
        <taxon>Sordariomycetes</taxon>
        <taxon>Sordariomycetidae</taxon>
        <taxon>Sordariales</taxon>
        <taxon>Chaetomiaceae</taxon>
        <taxon>Trichocladium</taxon>
    </lineage>
</organism>
<name>A0AAN6UKS4_9PEZI</name>
<feature type="region of interest" description="Disordered" evidence="1">
    <location>
        <begin position="166"/>
        <end position="191"/>
    </location>
</feature>
<evidence type="ECO:0000256" key="1">
    <source>
        <dbReference type="SAM" id="MobiDB-lite"/>
    </source>
</evidence>
<evidence type="ECO:0000313" key="2">
    <source>
        <dbReference type="EMBL" id="KAK4134415.1"/>
    </source>
</evidence>
<reference evidence="2" key="2">
    <citation type="submission" date="2023-05" db="EMBL/GenBank/DDBJ databases">
        <authorList>
            <consortium name="Lawrence Berkeley National Laboratory"/>
            <person name="Steindorff A."/>
            <person name="Hensen N."/>
            <person name="Bonometti L."/>
            <person name="Westerberg I."/>
            <person name="Brannstrom I.O."/>
            <person name="Guillou S."/>
            <person name="Cros-Aarteil S."/>
            <person name="Calhoun S."/>
            <person name="Haridas S."/>
            <person name="Kuo A."/>
            <person name="Mondo S."/>
            <person name="Pangilinan J."/>
            <person name="Riley R."/>
            <person name="Labutti K."/>
            <person name="Andreopoulos B."/>
            <person name="Lipzen A."/>
            <person name="Chen C."/>
            <person name="Yanf M."/>
            <person name="Daum C."/>
            <person name="Ng V."/>
            <person name="Clum A."/>
            <person name="Ohm R."/>
            <person name="Martin F."/>
            <person name="Silar P."/>
            <person name="Natvig D."/>
            <person name="Lalanne C."/>
            <person name="Gautier V."/>
            <person name="Ament-Velasquez S.L."/>
            <person name="Kruys A."/>
            <person name="Hutchinson M.I."/>
            <person name="Powell A.J."/>
            <person name="Barry K."/>
            <person name="Miller A.N."/>
            <person name="Grigoriev I.V."/>
            <person name="Debuchy R."/>
            <person name="Gladieux P."/>
            <person name="Thoren M.H."/>
            <person name="Johannesson H."/>
        </authorList>
    </citation>
    <scope>NUCLEOTIDE SEQUENCE</scope>
    <source>
        <strain evidence="2">CBS 123565</strain>
    </source>
</reference>
<sequence length="230" mass="25259">MSLRDMRSPRRRGSAQVAQTIRLGERRVEKKRLGFQGRLQFASQWGPEKPIISNDLRQTQAQPRKRVAARALSRCCVSRPTCATPLGRGAGGPCRQNKHVSLQMFCFRRSHNHHCFSRTAERKPWNQKRLHAGGGGRSAAQQEAGLGSRMIPPACPEEVVAAGRAPVSTTPACGPSPAPSSRQHGTRQPSLARTDTTIHGISCCVSYVHIQHAPTADVQLLEHEFRPVLG</sequence>